<sequence length="664" mass="75899">MAGILSRFSSVTATTIRQLKNSSTNENTVKSIAFWLSVWKKWCLEKGIAAEIENYEPTQLNSLLERFSAEIKNKHGEDYEPESLKVMNTSLDRHLKNKGYKLSIIRDREFCSSKQVLDGKAKQLRLAGRAKRPNKARQLSEEEEEILWKSEKLGGKTPESLIQTTWWLLTQQFGLRGRQEHHGMRLEDFRIMKGDDVLEYVEFAEGPTKTRPGGLNAKPRQFQPKMFQTGGERCPVALFRMYINRRPRSLRTSGPFYLSMKYNSGTRDETWRLSGNRLEKLPRNILQGMSALVEVDLSYNQLQSLPRGILNSNTKLKVLDLSNNKIERLPQDVFSNLTQLKRLFLSNNKLQRLPKFNNLSEIETLYMEKNSLVTLSPDQFQGLSKLKDLAVYENNIQYLPPGVFKGLTNIQSMAVYENNIQYLPPGVFKGLTNIQSISVVCLPLQLSADKPSGWEYSVAMFVGLNFTLVFFVIVAYSMIIYKSCTSNRRLAQQGTERERKMKAKQRVADLRREASLAKRVFFIVLTDCVCWLPIVVIGLRSLLEKFFRTPGDLAVWIAVFVLPVNSAINPILYTLSTKQVRRILSPKFQQFLGYLIEKCGRNQNNEVLIHREAESDDSDDSDDGSKDQTASGRESPRAPLASFDDDSDLDQFYEAIDGIKETSV</sequence>
<accession>A0A2B4RAV0</accession>
<protein>
    <submittedName>
        <fullName evidence="17">Carboxypeptidase N subunit 2</fullName>
    </submittedName>
</protein>
<dbReference type="Pfam" id="PF12012">
    <property type="entry name" value="DUF3504"/>
    <property type="match status" value="1"/>
</dbReference>
<evidence type="ECO:0000256" key="14">
    <source>
        <dbReference type="SAM" id="MobiDB-lite"/>
    </source>
</evidence>
<evidence type="ECO:0000256" key="7">
    <source>
        <dbReference type="ARBA" id="ARBA00022737"/>
    </source>
</evidence>
<keyword evidence="17" id="KW-0121">Carboxypeptidase</keyword>
<keyword evidence="10" id="KW-0297">G-protein coupled receptor</keyword>
<keyword evidence="18" id="KW-1185">Reference proteome</keyword>
<dbReference type="GO" id="GO:0005886">
    <property type="term" value="C:plasma membrane"/>
    <property type="evidence" value="ECO:0007669"/>
    <property type="project" value="UniProtKB-SubCell"/>
</dbReference>
<proteinExistence type="predicted"/>
<dbReference type="SMART" id="SM00369">
    <property type="entry name" value="LRR_TYP"/>
    <property type="match status" value="7"/>
</dbReference>
<feature type="transmembrane region" description="Helical" evidence="15">
    <location>
        <begin position="520"/>
        <end position="541"/>
    </location>
</feature>
<keyword evidence="5" id="KW-0433">Leucine-rich repeat</keyword>
<evidence type="ECO:0000256" key="13">
    <source>
        <dbReference type="ARBA" id="ARBA00023224"/>
    </source>
</evidence>
<evidence type="ECO:0000256" key="1">
    <source>
        <dbReference type="ARBA" id="ARBA00004651"/>
    </source>
</evidence>
<dbReference type="PANTHER" id="PTHR24372:SF77">
    <property type="entry name" value="G-PROTEIN COUPLED RECEPTORS FAMILY 1 PROFILE DOMAIN-CONTAINING PROTEIN"/>
    <property type="match status" value="1"/>
</dbReference>
<dbReference type="GO" id="GO:0007189">
    <property type="term" value="P:adenylate cyclase-activating G protein-coupled receptor signaling pathway"/>
    <property type="evidence" value="ECO:0007669"/>
    <property type="project" value="TreeGrafter"/>
</dbReference>
<evidence type="ECO:0000256" key="2">
    <source>
        <dbReference type="ARBA" id="ARBA00022475"/>
    </source>
</evidence>
<dbReference type="SUPFAM" id="SSF81321">
    <property type="entry name" value="Family A G protein-coupled receptor-like"/>
    <property type="match status" value="1"/>
</dbReference>
<evidence type="ECO:0000256" key="5">
    <source>
        <dbReference type="ARBA" id="ARBA00022614"/>
    </source>
</evidence>
<keyword evidence="4" id="KW-0597">Phosphoprotein</keyword>
<feature type="domain" description="G-protein coupled receptors family 1 profile" evidence="16">
    <location>
        <begin position="441"/>
        <end position="573"/>
    </location>
</feature>
<dbReference type="InterPro" id="IPR017452">
    <property type="entry name" value="GPCR_Rhodpsn_7TM"/>
</dbReference>
<keyword evidence="3" id="KW-1017">Isopeptide bond</keyword>
<reference evidence="18" key="1">
    <citation type="journal article" date="2017" name="bioRxiv">
        <title>Comparative analysis of the genomes of Stylophora pistillata and Acropora digitifera provides evidence for extensive differences between species of corals.</title>
        <authorList>
            <person name="Voolstra C.R."/>
            <person name="Li Y."/>
            <person name="Liew Y.J."/>
            <person name="Baumgarten S."/>
            <person name="Zoccola D."/>
            <person name="Flot J.-F."/>
            <person name="Tambutte S."/>
            <person name="Allemand D."/>
            <person name="Aranda M."/>
        </authorList>
    </citation>
    <scope>NUCLEOTIDE SEQUENCE [LARGE SCALE GENOMIC DNA]</scope>
</reference>
<dbReference type="PANTHER" id="PTHR24372">
    <property type="entry name" value="GLYCOPROTEIN HORMONE RECEPTOR"/>
    <property type="match status" value="1"/>
</dbReference>
<evidence type="ECO:0000256" key="8">
    <source>
        <dbReference type="ARBA" id="ARBA00022843"/>
    </source>
</evidence>
<dbReference type="EMBL" id="LSMT01000982">
    <property type="protein sequence ID" value="PFX13415.1"/>
    <property type="molecule type" value="Genomic_DNA"/>
</dbReference>
<dbReference type="GO" id="GO:0008528">
    <property type="term" value="F:G protein-coupled peptide receptor activity"/>
    <property type="evidence" value="ECO:0007669"/>
    <property type="project" value="TreeGrafter"/>
</dbReference>
<dbReference type="Gene3D" id="3.80.10.10">
    <property type="entry name" value="Ribonuclease Inhibitor"/>
    <property type="match status" value="1"/>
</dbReference>
<keyword evidence="2" id="KW-1003">Cell membrane</keyword>
<dbReference type="PROSITE" id="PS50262">
    <property type="entry name" value="G_PROTEIN_RECEP_F1_2"/>
    <property type="match status" value="1"/>
</dbReference>
<gene>
    <name evidence="17" type="primary">CPN2</name>
    <name evidence="17" type="ORF">AWC38_SpisGene22499</name>
</gene>
<dbReference type="GO" id="GO:0004180">
    <property type="term" value="F:carboxypeptidase activity"/>
    <property type="evidence" value="ECO:0007669"/>
    <property type="project" value="UniProtKB-KW"/>
</dbReference>
<comment type="subcellular location">
    <subcellularLocation>
        <location evidence="1">Cell membrane</location>
        <topology evidence="1">Multi-pass membrane protein</topology>
    </subcellularLocation>
</comment>
<dbReference type="Proteomes" id="UP000225706">
    <property type="component" value="Unassembled WGS sequence"/>
</dbReference>
<evidence type="ECO:0000256" key="10">
    <source>
        <dbReference type="ARBA" id="ARBA00023040"/>
    </source>
</evidence>
<keyword evidence="13" id="KW-0807">Transducer</keyword>
<evidence type="ECO:0000256" key="9">
    <source>
        <dbReference type="ARBA" id="ARBA00022989"/>
    </source>
</evidence>
<dbReference type="SUPFAM" id="SSF52058">
    <property type="entry name" value="L domain-like"/>
    <property type="match status" value="1"/>
</dbReference>
<feature type="transmembrane region" description="Helical" evidence="15">
    <location>
        <begin position="456"/>
        <end position="481"/>
    </location>
</feature>
<feature type="transmembrane region" description="Helical" evidence="15">
    <location>
        <begin position="553"/>
        <end position="575"/>
    </location>
</feature>
<evidence type="ECO:0000256" key="12">
    <source>
        <dbReference type="ARBA" id="ARBA00023170"/>
    </source>
</evidence>
<name>A0A2B4RAV0_STYPI</name>
<evidence type="ECO:0000256" key="3">
    <source>
        <dbReference type="ARBA" id="ARBA00022499"/>
    </source>
</evidence>
<dbReference type="SMART" id="SM00365">
    <property type="entry name" value="LRR_SD22"/>
    <property type="match status" value="2"/>
</dbReference>
<dbReference type="InterPro" id="IPR003591">
    <property type="entry name" value="Leu-rich_rpt_typical-subtyp"/>
</dbReference>
<keyword evidence="17" id="KW-0645">Protease</keyword>
<dbReference type="Pfam" id="PF00001">
    <property type="entry name" value="7tm_1"/>
    <property type="match status" value="1"/>
</dbReference>
<keyword evidence="8" id="KW-0832">Ubl conjugation</keyword>
<dbReference type="Pfam" id="PF13855">
    <property type="entry name" value="LRR_8"/>
    <property type="match status" value="1"/>
</dbReference>
<dbReference type="InterPro" id="IPR021893">
    <property type="entry name" value="ZMYM2-like_C"/>
</dbReference>
<dbReference type="PROSITE" id="PS51450">
    <property type="entry name" value="LRR"/>
    <property type="match status" value="2"/>
</dbReference>
<dbReference type="InterPro" id="IPR000276">
    <property type="entry name" value="GPCR_Rhodpsn"/>
</dbReference>
<feature type="region of interest" description="Disordered" evidence="14">
    <location>
        <begin position="612"/>
        <end position="646"/>
    </location>
</feature>
<dbReference type="InterPro" id="IPR001611">
    <property type="entry name" value="Leu-rich_rpt"/>
</dbReference>
<evidence type="ECO:0000256" key="15">
    <source>
        <dbReference type="SAM" id="Phobius"/>
    </source>
</evidence>
<evidence type="ECO:0000259" key="16">
    <source>
        <dbReference type="PROSITE" id="PS50262"/>
    </source>
</evidence>
<evidence type="ECO:0000256" key="4">
    <source>
        <dbReference type="ARBA" id="ARBA00022553"/>
    </source>
</evidence>
<organism evidence="17 18">
    <name type="scientific">Stylophora pistillata</name>
    <name type="common">Smooth cauliflower coral</name>
    <dbReference type="NCBI Taxonomy" id="50429"/>
    <lineage>
        <taxon>Eukaryota</taxon>
        <taxon>Metazoa</taxon>
        <taxon>Cnidaria</taxon>
        <taxon>Anthozoa</taxon>
        <taxon>Hexacorallia</taxon>
        <taxon>Scleractinia</taxon>
        <taxon>Astrocoeniina</taxon>
        <taxon>Pocilloporidae</taxon>
        <taxon>Stylophora</taxon>
    </lineage>
</organism>
<dbReference type="InterPro" id="IPR032675">
    <property type="entry name" value="LRR_dom_sf"/>
</dbReference>
<dbReference type="GO" id="GO:0009755">
    <property type="term" value="P:hormone-mediated signaling pathway"/>
    <property type="evidence" value="ECO:0007669"/>
    <property type="project" value="TreeGrafter"/>
</dbReference>
<evidence type="ECO:0000256" key="6">
    <source>
        <dbReference type="ARBA" id="ARBA00022692"/>
    </source>
</evidence>
<dbReference type="Gene3D" id="1.20.1070.10">
    <property type="entry name" value="Rhodopsin 7-helix transmembrane proteins"/>
    <property type="match status" value="1"/>
</dbReference>
<comment type="caution">
    <text evidence="17">The sequence shown here is derived from an EMBL/GenBank/DDBJ whole genome shotgun (WGS) entry which is preliminary data.</text>
</comment>
<keyword evidence="17" id="KW-0378">Hydrolase</keyword>
<keyword evidence="11 15" id="KW-0472">Membrane</keyword>
<dbReference type="OrthoDB" id="5986904at2759"/>
<dbReference type="AlphaFoldDB" id="A0A2B4RAV0"/>
<keyword evidence="7" id="KW-0677">Repeat</keyword>
<keyword evidence="6 15" id="KW-0812">Transmembrane</keyword>
<evidence type="ECO:0000256" key="11">
    <source>
        <dbReference type="ARBA" id="ARBA00023136"/>
    </source>
</evidence>
<keyword evidence="12" id="KW-0675">Receptor</keyword>
<evidence type="ECO:0000313" key="18">
    <source>
        <dbReference type="Proteomes" id="UP000225706"/>
    </source>
</evidence>
<keyword evidence="9 15" id="KW-1133">Transmembrane helix</keyword>
<evidence type="ECO:0000313" key="17">
    <source>
        <dbReference type="EMBL" id="PFX13415.1"/>
    </source>
</evidence>